<dbReference type="OrthoDB" id="1273118at2"/>
<proteinExistence type="predicted"/>
<dbReference type="eggNOG" id="COG1475">
    <property type="taxonomic scope" value="Bacteria"/>
</dbReference>
<accession>I0K848</accession>
<sequence length="207" mass="23294">MLEKLAWTTQQRKVVDLLPYEYNPRKMTAQQSRKLRESLEKFGLVEIPVINADGVLLAGHQRCKAMVALGRGDELVDVRVPNRQLTDAEFKEYNVASNAIKGDWVDELLREHFAEVDLADFGISLADMEQLHEQTSTKADVPELPIVAKFSEQYSAVVIICTNAIDANHVAEVLQLEQAKSYKSDRVGRTSVIHAKQFIDAWKAAKS</sequence>
<name>I0K848_9BACT</name>
<reference evidence="1 2" key="1">
    <citation type="journal article" date="2012" name="J. Bacteriol.">
        <title>Genome Sequence of Fibrella aestuarina BUZ 2T, a Filamentous Marine Bacterium.</title>
        <authorList>
            <person name="Filippini M."/>
            <person name="Qi W."/>
            <person name="Blom J."/>
            <person name="Goesmann A."/>
            <person name="Smits T.H."/>
            <person name="Bagheri H.C."/>
        </authorList>
    </citation>
    <scope>NUCLEOTIDE SEQUENCE [LARGE SCALE GENOMIC DNA]</scope>
    <source>
        <strain evidence="2">BUZ 2T</strain>
    </source>
</reference>
<dbReference type="InterPro" id="IPR036086">
    <property type="entry name" value="ParB/Sulfiredoxin_sf"/>
</dbReference>
<evidence type="ECO:0000313" key="2">
    <source>
        <dbReference type="Proteomes" id="UP000011058"/>
    </source>
</evidence>
<evidence type="ECO:0000313" key="1">
    <source>
        <dbReference type="EMBL" id="CCH00301.1"/>
    </source>
</evidence>
<protein>
    <recommendedName>
        <fullName evidence="3">ParB/Sulfiredoxin domain-containing protein</fullName>
    </recommendedName>
</protein>
<dbReference type="AlphaFoldDB" id="I0K848"/>
<keyword evidence="2" id="KW-1185">Reference proteome</keyword>
<dbReference type="STRING" id="1166018.FAES_2292"/>
<dbReference type="Gene3D" id="3.90.1530.10">
    <property type="entry name" value="Conserved hypothetical protein from pyrococcus furiosus pfu- 392566-001, ParB domain"/>
    <property type="match status" value="1"/>
</dbReference>
<organism evidence="1 2">
    <name type="scientific">Fibrella aestuarina BUZ 2</name>
    <dbReference type="NCBI Taxonomy" id="1166018"/>
    <lineage>
        <taxon>Bacteria</taxon>
        <taxon>Pseudomonadati</taxon>
        <taxon>Bacteroidota</taxon>
        <taxon>Cytophagia</taxon>
        <taxon>Cytophagales</taxon>
        <taxon>Spirosomataceae</taxon>
        <taxon>Fibrella</taxon>
    </lineage>
</organism>
<gene>
    <name evidence="1" type="ORF">FAES_2292</name>
</gene>
<dbReference type="EMBL" id="HE796683">
    <property type="protein sequence ID" value="CCH00301.1"/>
    <property type="molecule type" value="Genomic_DNA"/>
</dbReference>
<dbReference type="Proteomes" id="UP000011058">
    <property type="component" value="Chromosome"/>
</dbReference>
<dbReference type="SUPFAM" id="SSF110849">
    <property type="entry name" value="ParB/Sulfiredoxin"/>
    <property type="match status" value="1"/>
</dbReference>
<dbReference type="HOGENOM" id="CLU_1342432_0_0_10"/>
<dbReference type="KEGG" id="fae:FAES_2292"/>
<evidence type="ECO:0008006" key="3">
    <source>
        <dbReference type="Google" id="ProtNLM"/>
    </source>
</evidence>
<dbReference type="RefSeq" id="WP_015331400.1">
    <property type="nucleotide sequence ID" value="NC_020054.1"/>
</dbReference>